<dbReference type="InterPro" id="IPR005197">
    <property type="entry name" value="Glyco_hydro_71"/>
</dbReference>
<evidence type="ECO:0000256" key="4">
    <source>
        <dbReference type="ARBA" id="ARBA00022827"/>
    </source>
</evidence>
<keyword evidence="13" id="KW-1185">Reference proteome</keyword>
<dbReference type="GO" id="GO:0050661">
    <property type="term" value="F:NADP binding"/>
    <property type="evidence" value="ECO:0007669"/>
    <property type="project" value="InterPro"/>
</dbReference>
<dbReference type="Proteomes" id="UP000191612">
    <property type="component" value="Unassembled WGS sequence"/>
</dbReference>
<dbReference type="Pfam" id="PF00743">
    <property type="entry name" value="FMO-like"/>
    <property type="match status" value="2"/>
</dbReference>
<dbReference type="InterPro" id="IPR036188">
    <property type="entry name" value="FAD/NAD-bd_sf"/>
</dbReference>
<keyword evidence="4" id="KW-0274">FAD</keyword>
<evidence type="ECO:0000256" key="11">
    <source>
        <dbReference type="SAM" id="SignalP"/>
    </source>
</evidence>
<dbReference type="Gene3D" id="3.20.20.80">
    <property type="entry name" value="Glycosidases"/>
    <property type="match status" value="1"/>
</dbReference>
<keyword evidence="11" id="KW-0732">Signal</keyword>
<proteinExistence type="inferred from homology"/>
<evidence type="ECO:0000256" key="10">
    <source>
        <dbReference type="ARBA" id="ARBA00066525"/>
    </source>
</evidence>
<name>A0A1V6R0D7_9EURO</name>
<evidence type="ECO:0000256" key="2">
    <source>
        <dbReference type="ARBA" id="ARBA00022630"/>
    </source>
</evidence>
<dbReference type="Pfam" id="PF03659">
    <property type="entry name" value="Glyco_hydro_71"/>
    <property type="match status" value="1"/>
</dbReference>
<feature type="signal peptide" evidence="11">
    <location>
        <begin position="1"/>
        <end position="33"/>
    </location>
</feature>
<evidence type="ECO:0000256" key="6">
    <source>
        <dbReference type="ARBA" id="ARBA00023002"/>
    </source>
</evidence>
<evidence type="ECO:0000256" key="5">
    <source>
        <dbReference type="ARBA" id="ARBA00022857"/>
    </source>
</evidence>
<comment type="caution">
    <text evidence="12">The sequence shown here is derived from an EMBL/GenBank/DDBJ whole genome shotgun (WGS) entry which is preliminary data.</text>
</comment>
<comment type="catalytic activity">
    <reaction evidence="8">
        <text>Endohydrolysis of (1-&gt;3)-alpha-D-glucosidic linkages in isolichenin, pseudonigeran and nigeran.</text>
        <dbReference type="EC" id="3.2.1.59"/>
    </reaction>
</comment>
<sequence length="914" mass="101323">MRMGHEQKASATMIWKSLFSAVAILAHILLALAAPTPDSDLTSQASDKYVFAHFMVGIVKDYQLSDWKEDMTTAQSIGIDAFALNCASIDSYTPTQLALAYEAAEQVNFKVFISFDFVYWTNGDTANITEYMKLYAGHPAQMQYKGGAVVSTFVGDSFNWDAVKQGTPHPIYALPNLQDPAEATTDPAQSADGALSWLAWPTDGGNSIIPGPMTTVWDDKFVHFLAGKTYMAPVSPWYSTHFNTKNWVFVCENLPTLRWEQMLSLQPDLIEIITWNDYGESHYIGPYSAHHSDDGSSQWAANMPHDAWRNLFKPYIAAYKSGAKTPTVEADEVVYWYRPTPKGVVCTDDNLSAPMGANMLSDSIFVATMLTSPATLTVQSGNNAPVSIDVPAGIVTSNVTMGVGAQSFKVTRDGQTILSSQGGLAVKDSCVHYNFNVYVGSITGGGPSGLAAVRALEQEGSFDYIRVFERKDRVGGLWAYEPEPDSFQVNTKSEVTAIPSELGPSTPCLTPATPEPQGLRGAAYETLDTNAGARTMAFTHTPLPVANSIASIRKFGRDNPSRPRHVVLRYLEELFVPFLHLLVLGTTVEKAEKTDDGQWKLTLHRRNVEHGTSNPSKDYWWEERFDALVVASGHFTVPNIPNIEGLVETCTEFPDKFEHSKSWRSQGSYVNKKIVIVGGGISAADLVEDLHQIVKGPLYVSRRSDVGFLEDAWCLPNVVNKTIISRISPDCGGTVEFQDGTSINGVDKIIFATGYKLSYPFLPFEAVTPQNRLAGFYQHIFRIGDPSLAVIGQVRAAISFRIYECQAVAVSRFLAGRSKDLPSKIEQEEWEERRLEYKGPTELFHKIKPDFVDYYGWLREFAGHPTGKPTEYLLPEFEDNWVQSDIEILLARQQYWAALRAKHRALDYIAKASI</sequence>
<gene>
    <name evidence="12" type="ORF">PENSOL_c024G00585</name>
</gene>
<accession>A0A1V6R0D7</accession>
<evidence type="ECO:0000256" key="7">
    <source>
        <dbReference type="ARBA" id="ARBA00023295"/>
    </source>
</evidence>
<dbReference type="Pfam" id="PF13450">
    <property type="entry name" value="NAD_binding_8"/>
    <property type="match status" value="1"/>
</dbReference>
<evidence type="ECO:0000313" key="12">
    <source>
        <dbReference type="EMBL" id="OQD94696.1"/>
    </source>
</evidence>
<dbReference type="GO" id="GO:0050660">
    <property type="term" value="F:flavin adenine dinucleotide binding"/>
    <property type="evidence" value="ECO:0007669"/>
    <property type="project" value="InterPro"/>
</dbReference>
<dbReference type="FunFam" id="3.20.20.80:FF:000268">
    <property type="entry name" value="Glucan endo-1,3-alpha-glucosidase agn2"/>
    <property type="match status" value="1"/>
</dbReference>
<comment type="similarity">
    <text evidence="1">Belongs to the FMO family.</text>
</comment>
<dbReference type="GO" id="GO:1990819">
    <property type="term" value="C:mating projection actin fusion focus"/>
    <property type="evidence" value="ECO:0007669"/>
    <property type="project" value="UniProtKB-ARBA"/>
</dbReference>
<dbReference type="GO" id="GO:1904541">
    <property type="term" value="P:fungal-type cell wall disassembly involved in conjugation with cellular fusion"/>
    <property type="evidence" value="ECO:0007669"/>
    <property type="project" value="UniProtKB-ARBA"/>
</dbReference>
<organism evidence="12 13">
    <name type="scientific">Penicillium solitum</name>
    <dbReference type="NCBI Taxonomy" id="60172"/>
    <lineage>
        <taxon>Eukaryota</taxon>
        <taxon>Fungi</taxon>
        <taxon>Dikarya</taxon>
        <taxon>Ascomycota</taxon>
        <taxon>Pezizomycotina</taxon>
        <taxon>Eurotiomycetes</taxon>
        <taxon>Eurotiomycetidae</taxon>
        <taxon>Eurotiales</taxon>
        <taxon>Aspergillaceae</taxon>
        <taxon>Penicillium</taxon>
    </lineage>
</organism>
<dbReference type="EMBL" id="MDYO01000024">
    <property type="protein sequence ID" value="OQD94696.1"/>
    <property type="molecule type" value="Genomic_DNA"/>
</dbReference>
<keyword evidence="5" id="KW-0521">NADP</keyword>
<dbReference type="InterPro" id="IPR000960">
    <property type="entry name" value="Flavin_mOase"/>
</dbReference>
<comment type="similarity">
    <text evidence="9">Belongs to the glycosyl hydrolase 71 family.</text>
</comment>
<dbReference type="Gene3D" id="3.50.50.60">
    <property type="entry name" value="FAD/NAD(P)-binding domain"/>
    <property type="match status" value="2"/>
</dbReference>
<dbReference type="CDD" id="cd11577">
    <property type="entry name" value="GH71"/>
    <property type="match status" value="1"/>
</dbReference>
<evidence type="ECO:0000256" key="3">
    <source>
        <dbReference type="ARBA" id="ARBA00022801"/>
    </source>
</evidence>
<dbReference type="EC" id="3.2.1.59" evidence="10"/>
<keyword evidence="3" id="KW-0378">Hydrolase</keyword>
<dbReference type="GO" id="GO:0051118">
    <property type="term" value="F:glucan endo-1,3-alpha-glucosidase activity"/>
    <property type="evidence" value="ECO:0007669"/>
    <property type="project" value="UniProtKB-EC"/>
</dbReference>
<keyword evidence="2" id="KW-0285">Flavoprotein</keyword>
<feature type="chain" id="PRO_5010717033" description="glucan endo-1,3-alpha-glucosidase" evidence="11">
    <location>
        <begin position="34"/>
        <end position="914"/>
    </location>
</feature>
<dbReference type="InterPro" id="IPR020946">
    <property type="entry name" value="Flavin_mOase-like"/>
</dbReference>
<keyword evidence="6" id="KW-0560">Oxidoreductase</keyword>
<keyword evidence="7" id="KW-0326">Glycosidase</keyword>
<evidence type="ECO:0000313" key="13">
    <source>
        <dbReference type="Proteomes" id="UP000191612"/>
    </source>
</evidence>
<reference evidence="13" key="1">
    <citation type="journal article" date="2017" name="Nat. Microbiol.">
        <title>Global analysis of biosynthetic gene clusters reveals vast potential of secondary metabolite production in Penicillium species.</title>
        <authorList>
            <person name="Nielsen J.C."/>
            <person name="Grijseels S."/>
            <person name="Prigent S."/>
            <person name="Ji B."/>
            <person name="Dainat J."/>
            <person name="Nielsen K.F."/>
            <person name="Frisvad J.C."/>
            <person name="Workman M."/>
            <person name="Nielsen J."/>
        </authorList>
    </citation>
    <scope>NUCLEOTIDE SEQUENCE [LARGE SCALE GENOMIC DNA]</scope>
    <source>
        <strain evidence="13">IBT 29525</strain>
    </source>
</reference>
<dbReference type="PRINTS" id="PR00370">
    <property type="entry name" value="FMOXYGENASE"/>
</dbReference>
<dbReference type="AlphaFoldDB" id="A0A1V6R0D7"/>
<evidence type="ECO:0000256" key="9">
    <source>
        <dbReference type="ARBA" id="ARBA00061482"/>
    </source>
</evidence>
<evidence type="ECO:0000256" key="8">
    <source>
        <dbReference type="ARBA" id="ARBA00052604"/>
    </source>
</evidence>
<dbReference type="InterPro" id="IPR050346">
    <property type="entry name" value="FMO-like"/>
</dbReference>
<dbReference type="SUPFAM" id="SSF51905">
    <property type="entry name" value="FAD/NAD(P)-binding domain"/>
    <property type="match status" value="2"/>
</dbReference>
<dbReference type="PANTHER" id="PTHR23023">
    <property type="entry name" value="DIMETHYLANILINE MONOOXYGENASE"/>
    <property type="match status" value="1"/>
</dbReference>
<dbReference type="STRING" id="60172.A0A1V6R0D7"/>
<dbReference type="GO" id="GO:0004499">
    <property type="term" value="F:N,N-dimethylaniline monooxygenase activity"/>
    <property type="evidence" value="ECO:0007669"/>
    <property type="project" value="InterPro"/>
</dbReference>
<protein>
    <recommendedName>
        <fullName evidence="10">glucan endo-1,3-alpha-glucosidase</fullName>
        <ecNumber evidence="10">3.2.1.59</ecNumber>
    </recommendedName>
</protein>
<evidence type="ECO:0000256" key="1">
    <source>
        <dbReference type="ARBA" id="ARBA00009183"/>
    </source>
</evidence>